<dbReference type="AlphaFoldDB" id="B4H9R3"/>
<gene>
    <name evidence="2" type="primary">Dper\GL18371</name>
    <name evidence="2" type="ORF">Dper_GL18371</name>
</gene>
<evidence type="ECO:0000256" key="1">
    <source>
        <dbReference type="SAM" id="MobiDB-lite"/>
    </source>
</evidence>
<protein>
    <submittedName>
        <fullName evidence="2">GL18371</fullName>
    </submittedName>
</protein>
<evidence type="ECO:0000313" key="2">
    <source>
        <dbReference type="EMBL" id="EDW36547.1"/>
    </source>
</evidence>
<accession>B4H9R3</accession>
<proteinExistence type="predicted"/>
<dbReference type="HOGENOM" id="CLU_738237_0_0_1"/>
<name>B4H9R3_DROPE</name>
<reference evidence="2 3" key="1">
    <citation type="journal article" date="2007" name="Nature">
        <title>Evolution of genes and genomes on the Drosophila phylogeny.</title>
        <authorList>
            <consortium name="Drosophila 12 Genomes Consortium"/>
            <person name="Clark A.G."/>
            <person name="Eisen M.B."/>
            <person name="Smith D.R."/>
            <person name="Bergman C.M."/>
            <person name="Oliver B."/>
            <person name="Markow T.A."/>
            <person name="Kaufman T.C."/>
            <person name="Kellis M."/>
            <person name="Gelbart W."/>
            <person name="Iyer V.N."/>
            <person name="Pollard D.A."/>
            <person name="Sackton T.B."/>
            <person name="Larracuente A.M."/>
            <person name="Singh N.D."/>
            <person name="Abad J.P."/>
            <person name="Abt D.N."/>
            <person name="Adryan B."/>
            <person name="Aguade M."/>
            <person name="Akashi H."/>
            <person name="Anderson W.W."/>
            <person name="Aquadro C.F."/>
            <person name="Ardell D.H."/>
            <person name="Arguello R."/>
            <person name="Artieri C.G."/>
            <person name="Barbash D.A."/>
            <person name="Barker D."/>
            <person name="Barsanti P."/>
            <person name="Batterham P."/>
            <person name="Batzoglou S."/>
            <person name="Begun D."/>
            <person name="Bhutkar A."/>
            <person name="Blanco E."/>
            <person name="Bosak S.A."/>
            <person name="Bradley R.K."/>
            <person name="Brand A.D."/>
            <person name="Brent M.R."/>
            <person name="Brooks A.N."/>
            <person name="Brown R.H."/>
            <person name="Butlin R.K."/>
            <person name="Caggese C."/>
            <person name="Calvi B.R."/>
            <person name="Bernardo de Carvalho A."/>
            <person name="Caspi A."/>
            <person name="Castrezana S."/>
            <person name="Celniker S.E."/>
            <person name="Chang J.L."/>
            <person name="Chapple C."/>
            <person name="Chatterji S."/>
            <person name="Chinwalla A."/>
            <person name="Civetta A."/>
            <person name="Clifton S.W."/>
            <person name="Comeron J.M."/>
            <person name="Costello J.C."/>
            <person name="Coyne J.A."/>
            <person name="Daub J."/>
            <person name="David R.G."/>
            <person name="Delcher A.L."/>
            <person name="Delehaunty K."/>
            <person name="Do C.B."/>
            <person name="Ebling H."/>
            <person name="Edwards K."/>
            <person name="Eickbush T."/>
            <person name="Evans J.D."/>
            <person name="Filipski A."/>
            <person name="Findeiss S."/>
            <person name="Freyhult E."/>
            <person name="Fulton L."/>
            <person name="Fulton R."/>
            <person name="Garcia A.C."/>
            <person name="Gardiner A."/>
            <person name="Garfield D.A."/>
            <person name="Garvin B.E."/>
            <person name="Gibson G."/>
            <person name="Gilbert D."/>
            <person name="Gnerre S."/>
            <person name="Godfrey J."/>
            <person name="Good R."/>
            <person name="Gotea V."/>
            <person name="Gravely B."/>
            <person name="Greenberg A.J."/>
            <person name="Griffiths-Jones S."/>
            <person name="Gross S."/>
            <person name="Guigo R."/>
            <person name="Gustafson E.A."/>
            <person name="Haerty W."/>
            <person name="Hahn M.W."/>
            <person name="Halligan D.L."/>
            <person name="Halpern A.L."/>
            <person name="Halter G.M."/>
            <person name="Han M.V."/>
            <person name="Heger A."/>
            <person name="Hillier L."/>
            <person name="Hinrichs A.S."/>
            <person name="Holmes I."/>
            <person name="Hoskins R.A."/>
            <person name="Hubisz M.J."/>
            <person name="Hultmark D."/>
            <person name="Huntley M.A."/>
            <person name="Jaffe D.B."/>
            <person name="Jagadeeshan S."/>
            <person name="Jeck W.R."/>
            <person name="Johnson J."/>
            <person name="Jones C.D."/>
            <person name="Jordan W.C."/>
            <person name="Karpen G.H."/>
            <person name="Kataoka E."/>
            <person name="Keightley P.D."/>
            <person name="Kheradpour P."/>
            <person name="Kirkness E.F."/>
            <person name="Koerich L.B."/>
            <person name="Kristiansen K."/>
            <person name="Kudrna D."/>
            <person name="Kulathinal R.J."/>
            <person name="Kumar S."/>
            <person name="Kwok R."/>
            <person name="Lander E."/>
            <person name="Langley C.H."/>
            <person name="Lapoint R."/>
            <person name="Lazzaro B.P."/>
            <person name="Lee S.J."/>
            <person name="Levesque L."/>
            <person name="Li R."/>
            <person name="Lin C.F."/>
            <person name="Lin M.F."/>
            <person name="Lindblad-Toh K."/>
            <person name="Llopart A."/>
            <person name="Long M."/>
            <person name="Low L."/>
            <person name="Lozovsky E."/>
            <person name="Lu J."/>
            <person name="Luo M."/>
            <person name="Machado C.A."/>
            <person name="Makalowski W."/>
            <person name="Marzo M."/>
            <person name="Matsuda M."/>
            <person name="Matzkin L."/>
            <person name="McAllister B."/>
            <person name="McBride C.S."/>
            <person name="McKernan B."/>
            <person name="McKernan K."/>
            <person name="Mendez-Lago M."/>
            <person name="Minx P."/>
            <person name="Mollenhauer M.U."/>
            <person name="Montooth K."/>
            <person name="Mount S.M."/>
            <person name="Mu X."/>
            <person name="Myers E."/>
            <person name="Negre B."/>
            <person name="Newfeld S."/>
            <person name="Nielsen R."/>
            <person name="Noor M.A."/>
            <person name="O'Grady P."/>
            <person name="Pachter L."/>
            <person name="Papaceit M."/>
            <person name="Parisi M.J."/>
            <person name="Parisi M."/>
            <person name="Parts L."/>
            <person name="Pedersen J.S."/>
            <person name="Pesole G."/>
            <person name="Phillippy A.M."/>
            <person name="Ponting C.P."/>
            <person name="Pop M."/>
            <person name="Porcelli D."/>
            <person name="Powell J.R."/>
            <person name="Prohaska S."/>
            <person name="Pruitt K."/>
            <person name="Puig M."/>
            <person name="Quesneville H."/>
            <person name="Ram K.R."/>
            <person name="Rand D."/>
            <person name="Rasmussen M.D."/>
            <person name="Reed L.K."/>
            <person name="Reenan R."/>
            <person name="Reily A."/>
            <person name="Remington K.A."/>
            <person name="Rieger T.T."/>
            <person name="Ritchie M.G."/>
            <person name="Robin C."/>
            <person name="Rogers Y.H."/>
            <person name="Rohde C."/>
            <person name="Rozas J."/>
            <person name="Rubenfield M.J."/>
            <person name="Ruiz A."/>
            <person name="Russo S."/>
            <person name="Salzberg S.L."/>
            <person name="Sanchez-Gracia A."/>
            <person name="Saranga D.J."/>
            <person name="Sato H."/>
            <person name="Schaeffer S.W."/>
            <person name="Schatz M.C."/>
            <person name="Schlenke T."/>
            <person name="Schwartz R."/>
            <person name="Segarra C."/>
            <person name="Singh R.S."/>
            <person name="Sirot L."/>
            <person name="Sirota M."/>
            <person name="Sisneros N.B."/>
            <person name="Smith C.D."/>
            <person name="Smith T.F."/>
            <person name="Spieth J."/>
            <person name="Stage D.E."/>
            <person name="Stark A."/>
            <person name="Stephan W."/>
            <person name="Strausberg R.L."/>
            <person name="Strempel S."/>
            <person name="Sturgill D."/>
            <person name="Sutton G."/>
            <person name="Sutton G.G."/>
            <person name="Tao W."/>
            <person name="Teichmann S."/>
            <person name="Tobari Y.N."/>
            <person name="Tomimura Y."/>
            <person name="Tsolas J.M."/>
            <person name="Valente V.L."/>
            <person name="Venter E."/>
            <person name="Venter J.C."/>
            <person name="Vicario S."/>
            <person name="Vieira F.G."/>
            <person name="Vilella A.J."/>
            <person name="Villasante A."/>
            <person name="Walenz B."/>
            <person name="Wang J."/>
            <person name="Wasserman M."/>
            <person name="Watts T."/>
            <person name="Wilson D."/>
            <person name="Wilson R.K."/>
            <person name="Wing R.A."/>
            <person name="Wolfner M.F."/>
            <person name="Wong A."/>
            <person name="Wong G.K."/>
            <person name="Wu C.I."/>
            <person name="Wu G."/>
            <person name="Yamamoto D."/>
            <person name="Yang H.P."/>
            <person name="Yang S.P."/>
            <person name="Yorke J.A."/>
            <person name="Yoshida K."/>
            <person name="Zdobnov E."/>
            <person name="Zhang P."/>
            <person name="Zhang Y."/>
            <person name="Zimin A.V."/>
            <person name="Baldwin J."/>
            <person name="Abdouelleil A."/>
            <person name="Abdulkadir J."/>
            <person name="Abebe A."/>
            <person name="Abera B."/>
            <person name="Abreu J."/>
            <person name="Acer S.C."/>
            <person name="Aftuck L."/>
            <person name="Alexander A."/>
            <person name="An P."/>
            <person name="Anderson E."/>
            <person name="Anderson S."/>
            <person name="Arachi H."/>
            <person name="Azer M."/>
            <person name="Bachantsang P."/>
            <person name="Barry A."/>
            <person name="Bayul T."/>
            <person name="Berlin A."/>
            <person name="Bessette D."/>
            <person name="Bloom T."/>
            <person name="Blye J."/>
            <person name="Boguslavskiy L."/>
            <person name="Bonnet C."/>
            <person name="Boukhgalter B."/>
            <person name="Bourzgui I."/>
            <person name="Brown A."/>
            <person name="Cahill P."/>
            <person name="Channer S."/>
            <person name="Cheshatsang Y."/>
            <person name="Chuda L."/>
            <person name="Citroen M."/>
            <person name="Collymore A."/>
            <person name="Cooke P."/>
            <person name="Costello M."/>
            <person name="D'Aco K."/>
            <person name="Daza R."/>
            <person name="De Haan G."/>
            <person name="DeGray S."/>
            <person name="DeMaso C."/>
            <person name="Dhargay N."/>
            <person name="Dooley K."/>
            <person name="Dooley E."/>
            <person name="Doricent M."/>
            <person name="Dorje P."/>
            <person name="Dorjee K."/>
            <person name="Dupes A."/>
            <person name="Elong R."/>
            <person name="Falk J."/>
            <person name="Farina A."/>
            <person name="Faro S."/>
            <person name="Ferguson D."/>
            <person name="Fisher S."/>
            <person name="Foley C.D."/>
            <person name="Franke A."/>
            <person name="Friedrich D."/>
            <person name="Gadbois L."/>
            <person name="Gearin G."/>
            <person name="Gearin C.R."/>
            <person name="Giannoukos G."/>
            <person name="Goode T."/>
            <person name="Graham J."/>
            <person name="Grandbois E."/>
            <person name="Grewal S."/>
            <person name="Gyaltsen K."/>
            <person name="Hafez N."/>
            <person name="Hagos B."/>
            <person name="Hall J."/>
            <person name="Henson C."/>
            <person name="Hollinger A."/>
            <person name="Honan T."/>
            <person name="Huard M.D."/>
            <person name="Hughes L."/>
            <person name="Hurhula B."/>
            <person name="Husby M.E."/>
            <person name="Kamat A."/>
            <person name="Kanga B."/>
            <person name="Kashin S."/>
            <person name="Khazanovich D."/>
            <person name="Kisner P."/>
            <person name="Lance K."/>
            <person name="Lara M."/>
            <person name="Lee W."/>
            <person name="Lennon N."/>
            <person name="Letendre F."/>
            <person name="LeVine R."/>
            <person name="Lipovsky A."/>
            <person name="Liu X."/>
            <person name="Liu J."/>
            <person name="Liu S."/>
            <person name="Lokyitsang T."/>
            <person name="Lokyitsang Y."/>
            <person name="Lubonja R."/>
            <person name="Lui A."/>
            <person name="MacDonald P."/>
            <person name="Magnisalis V."/>
            <person name="Maru K."/>
            <person name="Matthews C."/>
            <person name="McCusker W."/>
            <person name="McDonough S."/>
            <person name="Mehta T."/>
            <person name="Meldrim J."/>
            <person name="Meneus L."/>
            <person name="Mihai O."/>
            <person name="Mihalev A."/>
            <person name="Mihova T."/>
            <person name="Mittelman R."/>
            <person name="Mlenga V."/>
            <person name="Montmayeur A."/>
            <person name="Mulrain L."/>
            <person name="Navidi A."/>
            <person name="Naylor J."/>
            <person name="Negash T."/>
            <person name="Nguyen T."/>
            <person name="Nguyen N."/>
            <person name="Nicol R."/>
            <person name="Norbu C."/>
            <person name="Norbu N."/>
            <person name="Novod N."/>
            <person name="O'Neill B."/>
            <person name="Osman S."/>
            <person name="Markiewicz E."/>
            <person name="Oyono O.L."/>
            <person name="Patti C."/>
            <person name="Phunkhang P."/>
            <person name="Pierre F."/>
            <person name="Priest M."/>
            <person name="Raghuraman S."/>
            <person name="Rege F."/>
            <person name="Reyes R."/>
            <person name="Rise C."/>
            <person name="Rogov P."/>
            <person name="Ross K."/>
            <person name="Ryan E."/>
            <person name="Settipalli S."/>
            <person name="Shea T."/>
            <person name="Sherpa N."/>
            <person name="Shi L."/>
            <person name="Shih D."/>
            <person name="Sparrow T."/>
            <person name="Spaulding J."/>
            <person name="Stalker J."/>
            <person name="Stange-Thomann N."/>
            <person name="Stavropoulos S."/>
            <person name="Stone C."/>
            <person name="Strader C."/>
            <person name="Tesfaye S."/>
            <person name="Thomson T."/>
            <person name="Thoulutsang Y."/>
            <person name="Thoulutsang D."/>
            <person name="Topham K."/>
            <person name="Topping I."/>
            <person name="Tsamla T."/>
            <person name="Vassiliev H."/>
            <person name="Vo A."/>
            <person name="Wangchuk T."/>
            <person name="Wangdi T."/>
            <person name="Weiand M."/>
            <person name="Wilkinson J."/>
            <person name="Wilson A."/>
            <person name="Yadav S."/>
            <person name="Young G."/>
            <person name="Yu Q."/>
            <person name="Zembek L."/>
            <person name="Zhong D."/>
            <person name="Zimmer A."/>
            <person name="Zwirko Z."/>
            <person name="Jaffe D.B."/>
            <person name="Alvarez P."/>
            <person name="Brockman W."/>
            <person name="Butler J."/>
            <person name="Chin C."/>
            <person name="Gnerre S."/>
            <person name="Grabherr M."/>
            <person name="Kleber M."/>
            <person name="Mauceli E."/>
            <person name="MacCallum I."/>
        </authorList>
    </citation>
    <scope>NUCLEOTIDE SEQUENCE [LARGE SCALE GENOMIC DNA]</scope>
    <source>
        <strain evidence="3">MSH-3 / Tucson 14011-0111.49</strain>
    </source>
</reference>
<feature type="region of interest" description="Disordered" evidence="1">
    <location>
        <begin position="152"/>
        <end position="177"/>
    </location>
</feature>
<evidence type="ECO:0000313" key="3">
    <source>
        <dbReference type="Proteomes" id="UP000008744"/>
    </source>
</evidence>
<organism evidence="3">
    <name type="scientific">Drosophila persimilis</name>
    <name type="common">Fruit fly</name>
    <dbReference type="NCBI Taxonomy" id="7234"/>
    <lineage>
        <taxon>Eukaryota</taxon>
        <taxon>Metazoa</taxon>
        <taxon>Ecdysozoa</taxon>
        <taxon>Arthropoda</taxon>
        <taxon>Hexapoda</taxon>
        <taxon>Insecta</taxon>
        <taxon>Pterygota</taxon>
        <taxon>Neoptera</taxon>
        <taxon>Endopterygota</taxon>
        <taxon>Diptera</taxon>
        <taxon>Brachycera</taxon>
        <taxon>Muscomorpha</taxon>
        <taxon>Ephydroidea</taxon>
        <taxon>Drosophilidae</taxon>
        <taxon>Drosophila</taxon>
        <taxon>Sophophora</taxon>
    </lineage>
</organism>
<dbReference type="EMBL" id="CH479230">
    <property type="protein sequence ID" value="EDW36547.1"/>
    <property type="molecule type" value="Genomic_DNA"/>
</dbReference>
<sequence>MSSSQECVQLTGPIMKVMQLNPCAASQDLLSQTVRELAIDLAILSESYQNRESPAFILDAKCEMAVSHLCSFPSQALLLDLCAKVAGVWEYSVYLTPSLSLSELAGTLNNLAADARGRHPVAIGHLHTSTRGLRSGEAWRRMREEGLCWTSRSSTRATNIPSPEQESDQSSTLRQQTASVETAASRWKCYRKDKLNTALFTELMTNLTTTMAQRRHYGRHHQPVFWWNESIAASTTPLPALARKHCLSARAIYVQGLQKGSQSRHKEQQTTVLPEVMRLCGAGPMGKNVQVDSRLCFREHLAYMGTKAATSNGALEANAEHPMTKAMTTTTANECDEIGDDICGANLLIPVIDAWVNRKHGQVNFYLTQLLSGHGCFQSYLHHFGQEDFAVLLILSAAPSAGSSALTKQNLGPYMFLSPDN</sequence>
<dbReference type="Proteomes" id="UP000008744">
    <property type="component" value="Unassembled WGS sequence"/>
</dbReference>
<dbReference type="OMA" id="DDICGAN"/>
<keyword evidence="3" id="KW-1185">Reference proteome</keyword>
<dbReference type="PhylomeDB" id="B4H9R3"/>